<feature type="region of interest" description="Disordered" evidence="6">
    <location>
        <begin position="211"/>
        <end position="240"/>
    </location>
</feature>
<evidence type="ECO:0000256" key="4">
    <source>
        <dbReference type="ARBA" id="ARBA00023163"/>
    </source>
</evidence>
<dbReference type="SUPFAM" id="SSF57701">
    <property type="entry name" value="Zn2/Cys6 DNA-binding domain"/>
    <property type="match status" value="1"/>
</dbReference>
<gene>
    <name evidence="8" type="ORF">A1O7_07289</name>
</gene>
<keyword evidence="3" id="KW-0238">DNA-binding</keyword>
<keyword evidence="1" id="KW-0479">Metal-binding</keyword>
<keyword evidence="9" id="KW-1185">Reference proteome</keyword>
<evidence type="ECO:0000256" key="6">
    <source>
        <dbReference type="SAM" id="MobiDB-lite"/>
    </source>
</evidence>
<keyword evidence="5" id="KW-0539">Nucleus</keyword>
<evidence type="ECO:0000259" key="7">
    <source>
        <dbReference type="PROSITE" id="PS50048"/>
    </source>
</evidence>
<evidence type="ECO:0000256" key="3">
    <source>
        <dbReference type="ARBA" id="ARBA00023125"/>
    </source>
</evidence>
<dbReference type="InterPro" id="IPR001138">
    <property type="entry name" value="Zn2Cys6_DnaBD"/>
</dbReference>
<dbReference type="SMART" id="SM00906">
    <property type="entry name" value="Fungal_trans"/>
    <property type="match status" value="1"/>
</dbReference>
<dbReference type="eggNOG" id="ENOG502SHZM">
    <property type="taxonomic scope" value="Eukaryota"/>
</dbReference>
<dbReference type="CDD" id="cd00067">
    <property type="entry name" value="GAL4"/>
    <property type="match status" value="1"/>
</dbReference>
<dbReference type="GO" id="GO:0000435">
    <property type="term" value="P:positive regulation of transcription from RNA polymerase II promoter by galactose"/>
    <property type="evidence" value="ECO:0007669"/>
    <property type="project" value="TreeGrafter"/>
</dbReference>
<feature type="compositionally biased region" description="Polar residues" evidence="6">
    <location>
        <begin position="1"/>
        <end position="22"/>
    </location>
</feature>
<dbReference type="HOGENOM" id="CLU_008599_1_1_1"/>
<evidence type="ECO:0000313" key="8">
    <source>
        <dbReference type="EMBL" id="EXJ56945.1"/>
    </source>
</evidence>
<proteinExistence type="predicted"/>
<dbReference type="RefSeq" id="XP_007759479.1">
    <property type="nucleotide sequence ID" value="XM_007761289.1"/>
</dbReference>
<dbReference type="InterPro" id="IPR051127">
    <property type="entry name" value="Fungal_SecMet_Regulators"/>
</dbReference>
<reference evidence="8 9" key="1">
    <citation type="submission" date="2013-03" db="EMBL/GenBank/DDBJ databases">
        <title>The Genome Sequence of Cladophialophora yegresii CBS 114405.</title>
        <authorList>
            <consortium name="The Broad Institute Genomics Platform"/>
            <person name="Cuomo C."/>
            <person name="de Hoog S."/>
            <person name="Gorbushina A."/>
            <person name="Walker B."/>
            <person name="Young S.K."/>
            <person name="Zeng Q."/>
            <person name="Gargeya S."/>
            <person name="Fitzgerald M."/>
            <person name="Haas B."/>
            <person name="Abouelleil A."/>
            <person name="Allen A.W."/>
            <person name="Alvarado L."/>
            <person name="Arachchi H.M."/>
            <person name="Berlin A.M."/>
            <person name="Chapman S.B."/>
            <person name="Gainer-Dewar J."/>
            <person name="Goldberg J."/>
            <person name="Griggs A."/>
            <person name="Gujja S."/>
            <person name="Hansen M."/>
            <person name="Howarth C."/>
            <person name="Imamovic A."/>
            <person name="Ireland A."/>
            <person name="Larimer J."/>
            <person name="McCowan C."/>
            <person name="Murphy C."/>
            <person name="Pearson M."/>
            <person name="Poon T.W."/>
            <person name="Priest M."/>
            <person name="Roberts A."/>
            <person name="Saif S."/>
            <person name="Shea T."/>
            <person name="Sisk P."/>
            <person name="Sykes S."/>
            <person name="Wortman J."/>
            <person name="Nusbaum C."/>
            <person name="Birren B."/>
        </authorList>
    </citation>
    <scope>NUCLEOTIDE SEQUENCE [LARGE SCALE GENOMIC DNA]</scope>
    <source>
        <strain evidence="8 9">CBS 114405</strain>
    </source>
</reference>
<dbReference type="Pfam" id="PF04082">
    <property type="entry name" value="Fungal_trans"/>
    <property type="match status" value="1"/>
</dbReference>
<evidence type="ECO:0000313" key="9">
    <source>
        <dbReference type="Proteomes" id="UP000019473"/>
    </source>
</evidence>
<dbReference type="CDD" id="cd12148">
    <property type="entry name" value="fungal_TF_MHR"/>
    <property type="match status" value="1"/>
</dbReference>
<feature type="domain" description="Zn(2)-C6 fungal-type" evidence="7">
    <location>
        <begin position="33"/>
        <end position="64"/>
    </location>
</feature>
<dbReference type="Pfam" id="PF00172">
    <property type="entry name" value="Zn_clus"/>
    <property type="match status" value="1"/>
</dbReference>
<evidence type="ECO:0000256" key="2">
    <source>
        <dbReference type="ARBA" id="ARBA00023015"/>
    </source>
</evidence>
<keyword evidence="4" id="KW-0804">Transcription</keyword>
<dbReference type="AlphaFoldDB" id="W9VW84"/>
<dbReference type="EMBL" id="AMGW01000005">
    <property type="protein sequence ID" value="EXJ56945.1"/>
    <property type="molecule type" value="Genomic_DNA"/>
</dbReference>
<dbReference type="PANTHER" id="PTHR47424:SF5">
    <property type="entry name" value="ZN(II)2CYS6 TRANSCRIPTION FACTOR (EUROFUNG)"/>
    <property type="match status" value="1"/>
</dbReference>
<dbReference type="GO" id="GO:0000978">
    <property type="term" value="F:RNA polymerase II cis-regulatory region sequence-specific DNA binding"/>
    <property type="evidence" value="ECO:0007669"/>
    <property type="project" value="TreeGrafter"/>
</dbReference>
<dbReference type="PANTHER" id="PTHR47424">
    <property type="entry name" value="REGULATORY PROTEIN GAL4"/>
    <property type="match status" value="1"/>
</dbReference>
<name>W9VW84_9EURO</name>
<dbReference type="Gene3D" id="4.10.240.10">
    <property type="entry name" value="Zn(2)-C6 fungal-type DNA-binding domain"/>
    <property type="match status" value="1"/>
</dbReference>
<dbReference type="Proteomes" id="UP000019473">
    <property type="component" value="Unassembled WGS sequence"/>
</dbReference>
<dbReference type="GO" id="GO:0008270">
    <property type="term" value="F:zinc ion binding"/>
    <property type="evidence" value="ECO:0007669"/>
    <property type="project" value="InterPro"/>
</dbReference>
<feature type="region of interest" description="Disordered" evidence="6">
    <location>
        <begin position="1"/>
        <end position="29"/>
    </location>
</feature>
<dbReference type="PROSITE" id="PS00463">
    <property type="entry name" value="ZN2_CY6_FUNGAL_1"/>
    <property type="match status" value="1"/>
</dbReference>
<sequence>MFHTFETAQYASPDQAEQNASTAAKRRTSTVRACEPCRRRKIRCNGEHPCETCQWYRKAASCHYTEPRQRQMPSRRSVEKISQTLQEYRGILQKLFPNVHPDQLKELGRERLVELIQKSSPFHPPSPRTPSVEEKPPPVNPDAANLEQLQPMPEDSNDGFPERKHHALKGITDDVNMLSLSVKQNPSYLGISSVMAVLRVITWLDPDCLTKSPERSAIPTREPSPAPEARALHHDQPRTDTPAAPAWDEILLINAYFTYVHPFIPLIEEQAFRDTYMAAKRTDSRWQLLLNSVLAMGSVAAGTAEDTGHQVYFNRAKQHLTIDTLDTAHLETVQALAILSGFYLHYIQVPNQANSLMGATLRVATMLGLHRDYSEGVGPAKAQKASFSIEMRRRIWWCTFMLDAWAGNTLGRPSMGRMSHAITAKPPQEPIGQSAPMLALVQENVRFCIISTRMEDALAVSPLLEEHERHALDALYLEWYRHSSVQTGSPHPHASESPGITTLKNVMRWKYLSSRVILHRPVLLWYAMRKITWERLPEEKKAAIELCREVCAELIFDIAATWRGQKACQISGWNATWLIYQAAMVPLLSLYSDSHETEVVESCRQQVEVAIRTIKDLHSWCPTARRSHEVLIRLYDASKRHAAAIQDPRDLYIPNAMGTPVSTGTPAPLLQHPQPTSVLRPTYIDVSFANMYGNPQDLNTANQEMFMDNMFDTLNWSTSWDSPIGGPQMMNGWDYNSMQTWAGNPQTEDTYFSFGYADDATQMGYDMAMDVSNPDDVMNGHYAQMERRHPM</sequence>
<dbReference type="GeneID" id="19181864"/>
<accession>W9VW84</accession>
<evidence type="ECO:0000256" key="1">
    <source>
        <dbReference type="ARBA" id="ARBA00022723"/>
    </source>
</evidence>
<dbReference type="OrthoDB" id="3362851at2759"/>
<comment type="caution">
    <text evidence="8">The sequence shown here is derived from an EMBL/GenBank/DDBJ whole genome shotgun (WGS) entry which is preliminary data.</text>
</comment>
<keyword evidence="2" id="KW-0805">Transcription regulation</keyword>
<dbReference type="GO" id="GO:0006351">
    <property type="term" value="P:DNA-templated transcription"/>
    <property type="evidence" value="ECO:0007669"/>
    <property type="project" value="InterPro"/>
</dbReference>
<dbReference type="PROSITE" id="PS50048">
    <property type="entry name" value="ZN2_CY6_FUNGAL_2"/>
    <property type="match status" value="1"/>
</dbReference>
<organism evidence="8 9">
    <name type="scientific">Cladophialophora yegresii CBS 114405</name>
    <dbReference type="NCBI Taxonomy" id="1182544"/>
    <lineage>
        <taxon>Eukaryota</taxon>
        <taxon>Fungi</taxon>
        <taxon>Dikarya</taxon>
        <taxon>Ascomycota</taxon>
        <taxon>Pezizomycotina</taxon>
        <taxon>Eurotiomycetes</taxon>
        <taxon>Chaetothyriomycetidae</taxon>
        <taxon>Chaetothyriales</taxon>
        <taxon>Herpotrichiellaceae</taxon>
        <taxon>Cladophialophora</taxon>
    </lineage>
</organism>
<feature type="region of interest" description="Disordered" evidence="6">
    <location>
        <begin position="118"/>
        <end position="164"/>
    </location>
</feature>
<evidence type="ECO:0000256" key="5">
    <source>
        <dbReference type="ARBA" id="ARBA00023242"/>
    </source>
</evidence>
<dbReference type="InterPro" id="IPR007219">
    <property type="entry name" value="XnlR_reg_dom"/>
</dbReference>
<dbReference type="InterPro" id="IPR036864">
    <property type="entry name" value="Zn2-C6_fun-type_DNA-bd_sf"/>
</dbReference>
<dbReference type="GO" id="GO:0000981">
    <property type="term" value="F:DNA-binding transcription factor activity, RNA polymerase II-specific"/>
    <property type="evidence" value="ECO:0007669"/>
    <property type="project" value="InterPro"/>
</dbReference>
<dbReference type="SMART" id="SM00066">
    <property type="entry name" value="GAL4"/>
    <property type="match status" value="1"/>
</dbReference>
<dbReference type="GO" id="GO:0005634">
    <property type="term" value="C:nucleus"/>
    <property type="evidence" value="ECO:0007669"/>
    <property type="project" value="TreeGrafter"/>
</dbReference>
<protein>
    <recommendedName>
        <fullName evidence="7">Zn(2)-C6 fungal-type domain-containing protein</fullName>
    </recommendedName>
</protein>
<dbReference type="VEuPathDB" id="FungiDB:A1O7_07289"/>